<proteinExistence type="predicted"/>
<reference evidence="1 2" key="1">
    <citation type="submission" date="2020-08" db="EMBL/GenBank/DDBJ databases">
        <title>Genomic Encyclopedia of Type Strains, Phase III (KMG-III): the genomes of soil and plant-associated and newly described type strains.</title>
        <authorList>
            <person name="Whitman W."/>
        </authorList>
    </citation>
    <scope>NUCLEOTIDE SEQUENCE [LARGE SCALE GENOMIC DNA]</scope>
    <source>
        <strain evidence="1 2">CECT 3303</strain>
    </source>
</reference>
<evidence type="ECO:0000313" key="2">
    <source>
        <dbReference type="Proteomes" id="UP000562352"/>
    </source>
</evidence>
<sequence>MNKDELRTSASGGVPVTDDLVDRLAEEAEAGYDVEVLRSRGGRWAIGSADR</sequence>
<name>A0A841D0E1_PLAVE</name>
<dbReference type="RefSeq" id="WP_221473523.1">
    <property type="nucleotide sequence ID" value="NZ_BAAAWZ010000001.1"/>
</dbReference>
<organism evidence="1 2">
    <name type="scientific">Planomonospora venezuelensis</name>
    <dbReference type="NCBI Taxonomy" id="1999"/>
    <lineage>
        <taxon>Bacteria</taxon>
        <taxon>Bacillati</taxon>
        <taxon>Actinomycetota</taxon>
        <taxon>Actinomycetes</taxon>
        <taxon>Streptosporangiales</taxon>
        <taxon>Streptosporangiaceae</taxon>
        <taxon>Planomonospora</taxon>
    </lineage>
</organism>
<comment type="caution">
    <text evidence="1">The sequence shown here is derived from an EMBL/GenBank/DDBJ whole genome shotgun (WGS) entry which is preliminary data.</text>
</comment>
<dbReference type="EMBL" id="JACHJJ010000006">
    <property type="protein sequence ID" value="MBB5962979.1"/>
    <property type="molecule type" value="Genomic_DNA"/>
</dbReference>
<gene>
    <name evidence="1" type="ORF">FHS22_002253</name>
</gene>
<accession>A0A841D0E1</accession>
<evidence type="ECO:0000313" key="1">
    <source>
        <dbReference type="EMBL" id="MBB5962979.1"/>
    </source>
</evidence>
<dbReference type="AlphaFoldDB" id="A0A841D0E1"/>
<dbReference type="Proteomes" id="UP000562352">
    <property type="component" value="Unassembled WGS sequence"/>
</dbReference>
<protein>
    <submittedName>
        <fullName evidence="1">Uncharacterized protein</fullName>
    </submittedName>
</protein>
<keyword evidence="2" id="KW-1185">Reference proteome</keyword>